<dbReference type="Proteomes" id="UP000326595">
    <property type="component" value="Chromosome"/>
</dbReference>
<name>A0A5E6RCQ7_PSEFL</name>
<evidence type="ECO:0000313" key="4">
    <source>
        <dbReference type="Proteomes" id="UP000326595"/>
    </source>
</evidence>
<dbReference type="Pfam" id="PF16459">
    <property type="entry name" value="Phage_TAC_13"/>
    <property type="match status" value="1"/>
</dbReference>
<reference evidence="3" key="1">
    <citation type="submission" date="2019-09" db="EMBL/GenBank/DDBJ databases">
        <authorList>
            <person name="Chandra G."/>
            <person name="Truman W A."/>
        </authorList>
    </citation>
    <scope>NUCLEOTIDE SEQUENCE [LARGE SCALE GENOMIC DNA]</scope>
    <source>
        <strain evidence="3">PS652</strain>
    </source>
</reference>
<evidence type="ECO:0000313" key="3">
    <source>
        <dbReference type="EMBL" id="VVM66694.1"/>
    </source>
</evidence>
<protein>
    <recommendedName>
        <fullName evidence="5">Phage tail assembly chaperone</fullName>
    </recommendedName>
</protein>
<proteinExistence type="predicted"/>
<evidence type="ECO:0000313" key="2">
    <source>
        <dbReference type="EMBL" id="CAK9889207.1"/>
    </source>
</evidence>
<evidence type="ECO:0008006" key="5">
    <source>
        <dbReference type="Google" id="ProtNLM"/>
    </source>
</evidence>
<accession>A0A5E6RCQ7</accession>
<evidence type="ECO:0000256" key="1">
    <source>
        <dbReference type="SAM" id="MobiDB-lite"/>
    </source>
</evidence>
<dbReference type="InterPro" id="IPR024410">
    <property type="entry name" value="Phage_TAC_12"/>
</dbReference>
<dbReference type="EMBL" id="CABVHG010000007">
    <property type="protein sequence ID" value="VVM66694.1"/>
    <property type="molecule type" value="Genomic_DNA"/>
</dbReference>
<sequence>MNLEQLKKKGGVVADALVAKKVEWKHVDETGKEVTDKFTVHVRRHAFGAMELMHAGGEAERFKNARYLSASIMLGTDGGEELPFEDAVNLDPDLGILLLKAVNEVNNPPAKKSPRPKRSGTSSSLTA</sequence>
<feature type="region of interest" description="Disordered" evidence="1">
    <location>
        <begin position="105"/>
        <end position="127"/>
    </location>
</feature>
<dbReference type="EMBL" id="OZ024668">
    <property type="protein sequence ID" value="CAK9889207.1"/>
    <property type="molecule type" value="Genomic_DNA"/>
</dbReference>
<gene>
    <name evidence="3" type="ORF">PS652_01561</name>
    <name evidence="2" type="ORF">PS652_02036</name>
</gene>
<dbReference type="AlphaFoldDB" id="A0A5E6RCQ7"/>
<dbReference type="RefSeq" id="WP_150776832.1">
    <property type="nucleotide sequence ID" value="NZ_OZ024668.1"/>
</dbReference>
<organism evidence="3">
    <name type="scientific">Pseudomonas fluorescens</name>
    <dbReference type="NCBI Taxonomy" id="294"/>
    <lineage>
        <taxon>Bacteria</taxon>
        <taxon>Pseudomonadati</taxon>
        <taxon>Pseudomonadota</taxon>
        <taxon>Gammaproteobacteria</taxon>
        <taxon>Pseudomonadales</taxon>
        <taxon>Pseudomonadaceae</taxon>
        <taxon>Pseudomonas</taxon>
    </lineage>
</organism>
<reference evidence="2 4" key="2">
    <citation type="submission" date="2024-03" db="EMBL/GenBank/DDBJ databases">
        <authorList>
            <person name="Alaster D. Moffat"/>
            <person name="Govind Chandra"/>
            <person name="Andrew W. Truman"/>
        </authorList>
    </citation>
    <scope>NUCLEOTIDE SEQUENCE [LARGE SCALE GENOMIC DNA]</scope>
    <source>
        <strain evidence="2">PS652</strain>
    </source>
</reference>